<keyword evidence="1" id="KW-1133">Transmembrane helix</keyword>
<keyword evidence="1" id="KW-0812">Transmembrane</keyword>
<keyword evidence="1" id="KW-0472">Membrane</keyword>
<dbReference type="EMBL" id="CM018035">
    <property type="protein sequence ID" value="KAA8542410.1"/>
    <property type="molecule type" value="Genomic_DNA"/>
</dbReference>
<name>A0A5J5BJG9_9ASTE</name>
<keyword evidence="3" id="KW-1185">Reference proteome</keyword>
<dbReference type="Proteomes" id="UP000325577">
    <property type="component" value="Linkage Group LG12"/>
</dbReference>
<reference evidence="2 3" key="1">
    <citation type="submission" date="2019-09" db="EMBL/GenBank/DDBJ databases">
        <title>A chromosome-level genome assembly of the Chinese tupelo Nyssa sinensis.</title>
        <authorList>
            <person name="Yang X."/>
            <person name="Kang M."/>
            <person name="Yang Y."/>
            <person name="Xiong H."/>
            <person name="Wang M."/>
            <person name="Zhang Z."/>
            <person name="Wang Z."/>
            <person name="Wu H."/>
            <person name="Ma T."/>
            <person name="Liu J."/>
            <person name="Xi Z."/>
        </authorList>
    </citation>
    <scope>NUCLEOTIDE SEQUENCE [LARGE SCALE GENOMIC DNA]</scope>
    <source>
        <strain evidence="2">J267</strain>
        <tissue evidence="2">Leaf</tissue>
    </source>
</reference>
<accession>A0A5J5BJG9</accession>
<gene>
    <name evidence="2" type="ORF">F0562_023454</name>
</gene>
<organism evidence="2 3">
    <name type="scientific">Nyssa sinensis</name>
    <dbReference type="NCBI Taxonomy" id="561372"/>
    <lineage>
        <taxon>Eukaryota</taxon>
        <taxon>Viridiplantae</taxon>
        <taxon>Streptophyta</taxon>
        <taxon>Embryophyta</taxon>
        <taxon>Tracheophyta</taxon>
        <taxon>Spermatophyta</taxon>
        <taxon>Magnoliopsida</taxon>
        <taxon>eudicotyledons</taxon>
        <taxon>Gunneridae</taxon>
        <taxon>Pentapetalae</taxon>
        <taxon>asterids</taxon>
        <taxon>Cornales</taxon>
        <taxon>Nyssaceae</taxon>
        <taxon>Nyssa</taxon>
    </lineage>
</organism>
<protein>
    <recommendedName>
        <fullName evidence="4">Transmembrane protein</fullName>
    </recommendedName>
</protein>
<proteinExistence type="predicted"/>
<feature type="transmembrane region" description="Helical" evidence="1">
    <location>
        <begin position="21"/>
        <end position="45"/>
    </location>
</feature>
<evidence type="ECO:0000256" key="1">
    <source>
        <dbReference type="SAM" id="Phobius"/>
    </source>
</evidence>
<evidence type="ECO:0008006" key="4">
    <source>
        <dbReference type="Google" id="ProtNLM"/>
    </source>
</evidence>
<dbReference type="AlphaFoldDB" id="A0A5J5BJG9"/>
<evidence type="ECO:0000313" key="2">
    <source>
        <dbReference type="EMBL" id="KAA8542410.1"/>
    </source>
</evidence>
<sequence>MARNHNLASQFTPLLRSQPQLLSLTTVFCPLILSLSTLVLLFFLTMKPFMTFTEDHWTLKGLLIPSFTGYFFFNGLSPL</sequence>
<evidence type="ECO:0000313" key="3">
    <source>
        <dbReference type="Proteomes" id="UP000325577"/>
    </source>
</evidence>